<keyword evidence="1" id="KW-0548">Nucleotidyltransferase</keyword>
<proteinExistence type="predicted"/>
<dbReference type="Proteomes" id="UP001196097">
    <property type="component" value="Chromosome"/>
</dbReference>
<name>A0ACD5IJJ5_9PROT</name>
<keyword evidence="2" id="KW-1185">Reference proteome</keyword>
<gene>
    <name evidence="1" type="ORF">HF292_004985</name>
</gene>
<evidence type="ECO:0000313" key="1">
    <source>
        <dbReference type="EMBL" id="XRP74008.1"/>
    </source>
</evidence>
<organism evidence="1 2">
    <name type="scientific">Acidithiobacillus ferruginosus</name>
    <dbReference type="NCBI Taxonomy" id="3063951"/>
    <lineage>
        <taxon>Bacteria</taxon>
        <taxon>Pseudomonadati</taxon>
        <taxon>Pseudomonadota</taxon>
        <taxon>Acidithiobacillia</taxon>
        <taxon>Acidithiobacillales</taxon>
        <taxon>Acidithiobacillaceae</taxon>
        <taxon>Acidithiobacillus</taxon>
    </lineage>
</organism>
<dbReference type="EMBL" id="CP130946">
    <property type="protein sequence ID" value="XRP74008.1"/>
    <property type="molecule type" value="Genomic_DNA"/>
</dbReference>
<reference evidence="1 2" key="1">
    <citation type="journal article" date="2021" name="ISME J.">
        <title>Genomic evolution of the class Acidithiobacillia: deep-branching Proteobacteria living in extreme acidic conditions.</title>
        <authorList>
            <person name="Moya-Beltran A."/>
            <person name="Beard S."/>
            <person name="Rojas-Villalobos C."/>
            <person name="Issotta F."/>
            <person name="Gallardo Y."/>
            <person name="Ulloa R."/>
            <person name="Giaveno A."/>
            <person name="Degli Esposti M."/>
            <person name="Johnson D.B."/>
            <person name="Quatrini R."/>
        </authorList>
    </citation>
    <scope>NUCLEOTIDE SEQUENCE [LARGE SCALE GENOMIC DNA]</scope>
    <source>
        <strain evidence="1 2">CF3</strain>
    </source>
</reference>
<evidence type="ECO:0000313" key="2">
    <source>
        <dbReference type="Proteomes" id="UP001196097"/>
    </source>
</evidence>
<accession>A0ACD5IJJ5</accession>
<sequence>MTAARITLLGSQHDALANHLGSHPDCHEKAAVVLFRRLHIPVEGLPDSDRYIAQEVILFEDAWVTGSSSAHIAFPLTPLRELFRRCEEEGLAFGFVHNHPGGPAAFSAIDEQNERTLLTALSNRNGLDVTFVAMLWTEGQWLARTRTACFPKMAIPVRHILVLGDRITLYGYKESTDEHTEVQARQSAAFGKPFVDMLQSLRVGVPGNGGTGSPFATLGARAGIGELVLIDKDPLAASNLNRVRGLMRSDVGEIKSYALKTFIEGIGLSVKVAAIASDIDIDQAAVDALASCDVIVGCTDDFAGRELMNAALYAYAQPLIDIGLGGKVDNGPDGHPYLRYHFGRISTILPESGQCLFCQGVIKDVWIQAQLARRENPDITSDELKERYLEDGGTDAPGVGPFTSAAADFALATLFDLIKPFRRFPPELRRDMLFVDFVKMEINSHKTAGNYDCPYCRAHEFLLLKESCRLNRPFLGKRDEFY</sequence>
<keyword evidence="1" id="KW-0808">Transferase</keyword>
<protein>
    <submittedName>
        <fullName evidence="1">ThiF family adenylyltransferase</fullName>
    </submittedName>
</protein>